<dbReference type="SUPFAM" id="SSF47336">
    <property type="entry name" value="ACP-like"/>
    <property type="match status" value="1"/>
</dbReference>
<protein>
    <submittedName>
        <fullName evidence="5">Aryl carrier-like protein</fullName>
    </submittedName>
</protein>
<dbReference type="Proteomes" id="UP000540412">
    <property type="component" value="Unassembled WGS sequence"/>
</dbReference>
<feature type="domain" description="Carrier" evidence="4">
    <location>
        <begin position="435"/>
        <end position="509"/>
    </location>
</feature>
<reference evidence="5 6" key="1">
    <citation type="submission" date="2020-08" db="EMBL/GenBank/DDBJ databases">
        <title>Sequencing the genomes of 1000 actinobacteria strains.</title>
        <authorList>
            <person name="Klenk H.-P."/>
        </authorList>
    </citation>
    <scope>NUCLEOTIDE SEQUENCE [LARGE SCALE GENOMIC DNA]</scope>
    <source>
        <strain evidence="5 6">DSM 43582</strain>
    </source>
</reference>
<dbReference type="Gene3D" id="3.30.559.30">
    <property type="entry name" value="Nonribosomal peptide synthetase, condensation domain"/>
    <property type="match status" value="1"/>
</dbReference>
<comment type="caution">
    <text evidence="5">The sequence shown here is derived from an EMBL/GenBank/DDBJ whole genome shotgun (WGS) entry which is preliminary data.</text>
</comment>
<dbReference type="RefSeq" id="WP_040745692.1">
    <property type="nucleotide sequence ID" value="NZ_JACHIT010000001.1"/>
</dbReference>
<evidence type="ECO:0000259" key="4">
    <source>
        <dbReference type="PROSITE" id="PS50075"/>
    </source>
</evidence>
<evidence type="ECO:0000256" key="1">
    <source>
        <dbReference type="ARBA" id="ARBA00001957"/>
    </source>
</evidence>
<evidence type="ECO:0000313" key="5">
    <source>
        <dbReference type="EMBL" id="MBB5912922.1"/>
    </source>
</evidence>
<dbReference type="PROSITE" id="PS50075">
    <property type="entry name" value="CARRIER"/>
    <property type="match status" value="1"/>
</dbReference>
<dbReference type="Gene3D" id="1.10.1200.10">
    <property type="entry name" value="ACP-like"/>
    <property type="match status" value="1"/>
</dbReference>
<dbReference type="Pfam" id="PF00668">
    <property type="entry name" value="Condensation"/>
    <property type="match status" value="1"/>
</dbReference>
<dbReference type="AlphaFoldDB" id="A0A7W9PB93"/>
<dbReference type="EMBL" id="JACHIT010000001">
    <property type="protein sequence ID" value="MBB5912922.1"/>
    <property type="molecule type" value="Genomic_DNA"/>
</dbReference>
<dbReference type="InterPro" id="IPR023213">
    <property type="entry name" value="CAT-like_dom_sf"/>
</dbReference>
<dbReference type="SUPFAM" id="SSF52777">
    <property type="entry name" value="CoA-dependent acyltransferases"/>
    <property type="match status" value="2"/>
</dbReference>
<keyword evidence="6" id="KW-1185">Reference proteome</keyword>
<evidence type="ECO:0000313" key="6">
    <source>
        <dbReference type="Proteomes" id="UP000540412"/>
    </source>
</evidence>
<dbReference type="GO" id="GO:0043041">
    <property type="term" value="P:amino acid activation for nonribosomal peptide biosynthetic process"/>
    <property type="evidence" value="ECO:0007669"/>
    <property type="project" value="TreeGrafter"/>
</dbReference>
<comment type="cofactor">
    <cofactor evidence="1">
        <name>pantetheine 4'-phosphate</name>
        <dbReference type="ChEBI" id="CHEBI:47942"/>
    </cofactor>
</comment>
<dbReference type="GO" id="GO:0008610">
    <property type="term" value="P:lipid biosynthetic process"/>
    <property type="evidence" value="ECO:0007669"/>
    <property type="project" value="UniProtKB-ARBA"/>
</dbReference>
<evidence type="ECO:0000256" key="2">
    <source>
        <dbReference type="ARBA" id="ARBA00022450"/>
    </source>
</evidence>
<dbReference type="GO" id="GO:0044550">
    <property type="term" value="P:secondary metabolite biosynthetic process"/>
    <property type="evidence" value="ECO:0007669"/>
    <property type="project" value="TreeGrafter"/>
</dbReference>
<dbReference type="InterPro" id="IPR009081">
    <property type="entry name" value="PP-bd_ACP"/>
</dbReference>
<dbReference type="PROSITE" id="PS00012">
    <property type="entry name" value="PHOSPHOPANTETHEINE"/>
    <property type="match status" value="1"/>
</dbReference>
<dbReference type="Gene3D" id="3.30.559.10">
    <property type="entry name" value="Chloramphenicol acetyltransferase-like domain"/>
    <property type="match status" value="1"/>
</dbReference>
<keyword evidence="2" id="KW-0596">Phosphopantetheine</keyword>
<accession>A0A7W9PB93</accession>
<dbReference type="Pfam" id="PF00550">
    <property type="entry name" value="PP-binding"/>
    <property type="match status" value="1"/>
</dbReference>
<proteinExistence type="predicted"/>
<dbReference type="InterPro" id="IPR001242">
    <property type="entry name" value="Condensation_dom"/>
</dbReference>
<gene>
    <name evidence="5" type="ORF">BJY24_001789</name>
</gene>
<keyword evidence="3" id="KW-0597">Phosphoprotein</keyword>
<dbReference type="InterPro" id="IPR006162">
    <property type="entry name" value="Ppantetheine_attach_site"/>
</dbReference>
<dbReference type="GO" id="GO:0031177">
    <property type="term" value="F:phosphopantetheine binding"/>
    <property type="evidence" value="ECO:0007669"/>
    <property type="project" value="TreeGrafter"/>
</dbReference>
<dbReference type="InterPro" id="IPR036736">
    <property type="entry name" value="ACP-like_sf"/>
</dbReference>
<dbReference type="GO" id="GO:0003824">
    <property type="term" value="F:catalytic activity"/>
    <property type="evidence" value="ECO:0007669"/>
    <property type="project" value="InterPro"/>
</dbReference>
<evidence type="ECO:0000256" key="3">
    <source>
        <dbReference type="ARBA" id="ARBA00022553"/>
    </source>
</evidence>
<name>A0A7W9PB93_9NOCA</name>
<dbReference type="GO" id="GO:0005737">
    <property type="term" value="C:cytoplasm"/>
    <property type="evidence" value="ECO:0007669"/>
    <property type="project" value="TreeGrafter"/>
</dbReference>
<dbReference type="PANTHER" id="PTHR45527:SF1">
    <property type="entry name" value="FATTY ACID SYNTHASE"/>
    <property type="match status" value="1"/>
</dbReference>
<dbReference type="PANTHER" id="PTHR45527">
    <property type="entry name" value="NONRIBOSOMAL PEPTIDE SYNTHETASE"/>
    <property type="match status" value="1"/>
</dbReference>
<organism evidence="5 6">
    <name type="scientific">Nocardia transvalensis</name>
    <dbReference type="NCBI Taxonomy" id="37333"/>
    <lineage>
        <taxon>Bacteria</taxon>
        <taxon>Bacillati</taxon>
        <taxon>Actinomycetota</taxon>
        <taxon>Actinomycetes</taxon>
        <taxon>Mycobacteriales</taxon>
        <taxon>Nocardiaceae</taxon>
        <taxon>Nocardia</taxon>
    </lineage>
</organism>
<sequence>MPDTPSRSADRGIPLTLAQQAALLPERMRRTPVANLSVALEVSPGLDAEALDRAAVAVIERHEILRTVYPDDRRIPYQRVVPAPESVVEVVETDEARLDAELAADAGRQFDLLTELPVRIRLYRLPGRDVLSIVAHPVAADDRSLELLVAALFEAYDGAPVAATAQYRTFALAQLKTLAGNAAGDAGLNYWLERLAELPERADLTDAEPGESVARRVFRVSGVVTEADAVALVAHVLSAAGMGDDIAVGVADSDRGADGADTALGNFANHLVLRIDTAGGRPPRQLVADAAALVDEARAHTGTRIERITHQMRGVAAVSSGSLFQALVTVRPGALAPAVSGLSVRELSRRTARPHGVDLVVDVVTEDEGATITLEFAPALAAHPEIGKFADLLERTYAEWAAAPEVPTAPAAPVLFSRDEVPEPGVTGLGGAPRTDAERMVADAIREILDLDEDDEVGRKDTFFSLGGDSIAALRLVTLLGERGHVLDVQKVFEFPALFELAEQLETADPAAESAAAPAPAVAPMAASGLDPAALQALGRKFAGR</sequence>